<dbReference type="PROSITE" id="PS50835">
    <property type="entry name" value="IG_LIKE"/>
    <property type="match status" value="1"/>
</dbReference>
<reference evidence="13" key="1">
    <citation type="submission" date="2013-10" db="EMBL/GenBank/DDBJ databases">
        <authorList>
            <person name="Schartl M."/>
            <person name="Warren W."/>
        </authorList>
    </citation>
    <scope>NUCLEOTIDE SEQUENCE [LARGE SCALE GENOMIC DNA]</scope>
    <source>
        <strain evidence="13">female</strain>
    </source>
</reference>
<dbReference type="Gene3D" id="2.60.40.10">
    <property type="entry name" value="Immunoglobulins"/>
    <property type="match status" value="1"/>
</dbReference>
<dbReference type="GO" id="GO:0001518">
    <property type="term" value="C:voltage-gated sodium channel complex"/>
    <property type="evidence" value="ECO:0007669"/>
    <property type="project" value="TreeGrafter"/>
</dbReference>
<dbReference type="OrthoDB" id="8778219at2759"/>
<evidence type="ECO:0000256" key="3">
    <source>
        <dbReference type="ARBA" id="ARBA00022729"/>
    </source>
</evidence>
<dbReference type="InterPro" id="IPR007110">
    <property type="entry name" value="Ig-like_dom"/>
</dbReference>
<keyword evidence="5 10" id="KW-0472">Membrane</keyword>
<accession>A0A087Y1N2</accession>
<evidence type="ECO:0000256" key="9">
    <source>
        <dbReference type="SAM" id="MobiDB-lite"/>
    </source>
</evidence>
<dbReference type="InterPro" id="IPR013783">
    <property type="entry name" value="Ig-like_fold"/>
</dbReference>
<keyword evidence="2 10" id="KW-0812">Transmembrane</keyword>
<dbReference type="InterPro" id="IPR036179">
    <property type="entry name" value="Ig-like_dom_sf"/>
</dbReference>
<evidence type="ECO:0000256" key="8">
    <source>
        <dbReference type="ARBA" id="ARBA00023319"/>
    </source>
</evidence>
<feature type="compositionally biased region" description="Polar residues" evidence="9">
    <location>
        <begin position="220"/>
        <end position="231"/>
    </location>
</feature>
<keyword evidence="3" id="KW-0732">Signal</keyword>
<dbReference type="GeneID" id="103152916"/>
<evidence type="ECO:0000256" key="7">
    <source>
        <dbReference type="ARBA" id="ARBA00023180"/>
    </source>
</evidence>
<dbReference type="STRING" id="48698.ENSPFOP00000011935"/>
<name>A0A087Y1N2_POEFO</name>
<evidence type="ECO:0000256" key="5">
    <source>
        <dbReference type="ARBA" id="ARBA00023136"/>
    </source>
</evidence>
<dbReference type="Ensembl" id="ENSPFOT00000011952.1">
    <property type="protein sequence ID" value="ENSPFOP00000011935.2"/>
    <property type="gene ID" value="ENSPFOG00000011926.1"/>
</dbReference>
<evidence type="ECO:0000259" key="11">
    <source>
        <dbReference type="PROSITE" id="PS50835"/>
    </source>
</evidence>
<dbReference type="Proteomes" id="UP000028760">
    <property type="component" value="Unassembled WGS sequence"/>
</dbReference>
<dbReference type="eggNOG" id="ENOG502QTZ6">
    <property type="taxonomic scope" value="Eukaryota"/>
</dbReference>
<dbReference type="SUPFAM" id="SSF48726">
    <property type="entry name" value="Immunoglobulin"/>
    <property type="match status" value="1"/>
</dbReference>
<reference evidence="12" key="2">
    <citation type="submission" date="2025-08" db="UniProtKB">
        <authorList>
            <consortium name="Ensembl"/>
        </authorList>
    </citation>
    <scope>IDENTIFICATION</scope>
</reference>
<keyword evidence="13" id="KW-1185">Reference proteome</keyword>
<dbReference type="PANTHER" id="PTHR13869">
    <property type="entry name" value="MYELIN P0 RELATED"/>
    <property type="match status" value="1"/>
</dbReference>
<evidence type="ECO:0000313" key="12">
    <source>
        <dbReference type="Ensembl" id="ENSPFOP00000011935.2"/>
    </source>
</evidence>
<dbReference type="Pfam" id="PF07686">
    <property type="entry name" value="V-set"/>
    <property type="match status" value="1"/>
</dbReference>
<dbReference type="RefSeq" id="XP_007573648.1">
    <property type="nucleotide sequence ID" value="XM_007573586.2"/>
</dbReference>
<dbReference type="GO" id="GO:0060307">
    <property type="term" value="P:regulation of ventricular cardiac muscle cell membrane repolarization"/>
    <property type="evidence" value="ECO:0007669"/>
    <property type="project" value="TreeGrafter"/>
</dbReference>
<sequence>MQAGRQAGGVGVMASVDSTGLSVSGRLRSGDLLHAGLILVLLLGAWRVGGLEVSTGKVSSIEAMNGSTVLLPCTYSSCIGIKNLYFNWKYNDNGTFLKLCEAEIPTEKVEPKVHVFHERVEFVGSSKTNNISILLWNITFEDEGEYTCFARNPKEKNRNHSAIFTLIVVDQMKEVDNTLTVIIVSVLGGVIGLVILIMVIKAVVLHVLHKGNEKTKECLVSSSGNDNTENGLSGAKADNKATPKA</sequence>
<dbReference type="InterPro" id="IPR013106">
    <property type="entry name" value="Ig_V-set"/>
</dbReference>
<feature type="transmembrane region" description="Helical" evidence="10">
    <location>
        <begin position="32"/>
        <end position="49"/>
    </location>
</feature>
<dbReference type="OMA" id="HQATIIL"/>
<dbReference type="SMART" id="SM00409">
    <property type="entry name" value="IG"/>
    <property type="match status" value="1"/>
</dbReference>
<keyword evidence="6" id="KW-1015">Disulfide bond</keyword>
<dbReference type="EMBL" id="AYCK01015489">
    <property type="status" value="NOT_ANNOTATED_CDS"/>
    <property type="molecule type" value="Genomic_DNA"/>
</dbReference>
<dbReference type="CTD" id="566069"/>
<evidence type="ECO:0000256" key="10">
    <source>
        <dbReference type="SAM" id="Phobius"/>
    </source>
</evidence>
<dbReference type="GO" id="GO:0017080">
    <property type="term" value="F:sodium channel regulator activity"/>
    <property type="evidence" value="ECO:0007669"/>
    <property type="project" value="TreeGrafter"/>
</dbReference>
<evidence type="ECO:0000256" key="4">
    <source>
        <dbReference type="ARBA" id="ARBA00022989"/>
    </source>
</evidence>
<feature type="domain" description="Ig-like" evidence="11">
    <location>
        <begin position="51"/>
        <end position="165"/>
    </location>
</feature>
<organism evidence="12 13">
    <name type="scientific">Poecilia formosa</name>
    <name type="common">Amazon molly</name>
    <name type="synonym">Limia formosa</name>
    <dbReference type="NCBI Taxonomy" id="48698"/>
    <lineage>
        <taxon>Eukaryota</taxon>
        <taxon>Metazoa</taxon>
        <taxon>Chordata</taxon>
        <taxon>Craniata</taxon>
        <taxon>Vertebrata</taxon>
        <taxon>Euteleostomi</taxon>
        <taxon>Actinopterygii</taxon>
        <taxon>Neopterygii</taxon>
        <taxon>Teleostei</taxon>
        <taxon>Neoteleostei</taxon>
        <taxon>Acanthomorphata</taxon>
        <taxon>Ovalentaria</taxon>
        <taxon>Atherinomorphae</taxon>
        <taxon>Cyprinodontiformes</taxon>
        <taxon>Poeciliidae</taxon>
        <taxon>Poeciliinae</taxon>
        <taxon>Poecilia</taxon>
    </lineage>
</organism>
<keyword evidence="4 10" id="KW-1133">Transmembrane helix</keyword>
<dbReference type="GeneTree" id="ENSGT01030000234556"/>
<evidence type="ECO:0000256" key="2">
    <source>
        <dbReference type="ARBA" id="ARBA00022692"/>
    </source>
</evidence>
<dbReference type="PRINTS" id="PR00213">
    <property type="entry name" value="MYELINP0"/>
</dbReference>
<protein>
    <submittedName>
        <fullName evidence="12">Sodium voltage-gated channel beta subunit 4</fullName>
    </submittedName>
</protein>
<dbReference type="GO" id="GO:0044325">
    <property type="term" value="F:transmembrane transporter binding"/>
    <property type="evidence" value="ECO:0007669"/>
    <property type="project" value="TreeGrafter"/>
</dbReference>
<dbReference type="KEGG" id="pfor:103152916"/>
<evidence type="ECO:0000256" key="6">
    <source>
        <dbReference type="ARBA" id="ARBA00023157"/>
    </source>
</evidence>
<feature type="transmembrane region" description="Helical" evidence="10">
    <location>
        <begin position="179"/>
        <end position="204"/>
    </location>
</feature>
<proteinExistence type="predicted"/>
<dbReference type="RefSeq" id="XP_007573649.1">
    <property type="nucleotide sequence ID" value="XM_007573587.2"/>
</dbReference>
<reference evidence="12" key="3">
    <citation type="submission" date="2025-09" db="UniProtKB">
        <authorList>
            <consortium name="Ensembl"/>
        </authorList>
    </citation>
    <scope>IDENTIFICATION</scope>
</reference>
<dbReference type="GO" id="GO:0086002">
    <property type="term" value="P:cardiac muscle cell action potential involved in contraction"/>
    <property type="evidence" value="ECO:0007669"/>
    <property type="project" value="TreeGrafter"/>
</dbReference>
<keyword evidence="7" id="KW-0325">Glycoprotein</keyword>
<dbReference type="PANTHER" id="PTHR13869:SF40">
    <property type="entry name" value="SCN4BA PROTEIN"/>
    <property type="match status" value="1"/>
</dbReference>
<dbReference type="InterPro" id="IPR000920">
    <property type="entry name" value="Myelin_P0-rel"/>
</dbReference>
<keyword evidence="8" id="KW-0393">Immunoglobulin domain</keyword>
<dbReference type="AlphaFoldDB" id="A0A087Y1N2"/>
<feature type="region of interest" description="Disordered" evidence="9">
    <location>
        <begin position="218"/>
        <end position="245"/>
    </location>
</feature>
<evidence type="ECO:0000313" key="13">
    <source>
        <dbReference type="Proteomes" id="UP000028760"/>
    </source>
</evidence>
<evidence type="ECO:0000256" key="1">
    <source>
        <dbReference type="ARBA" id="ARBA00004479"/>
    </source>
</evidence>
<dbReference type="InterPro" id="IPR003599">
    <property type="entry name" value="Ig_sub"/>
</dbReference>
<comment type="subcellular location">
    <subcellularLocation>
        <location evidence="1">Membrane</location>
        <topology evidence="1">Single-pass type I membrane protein</topology>
    </subcellularLocation>
</comment>